<evidence type="ECO:0000313" key="3">
    <source>
        <dbReference type="Proteomes" id="UP000321419"/>
    </source>
</evidence>
<evidence type="ECO:0008006" key="4">
    <source>
        <dbReference type="Google" id="ProtNLM"/>
    </source>
</evidence>
<gene>
    <name evidence="2" type="ORF">PES01_29270</name>
</gene>
<protein>
    <recommendedName>
        <fullName evidence="4">Spore coat protein U domain-containing protein</fullName>
    </recommendedName>
</protein>
<evidence type="ECO:0000313" key="2">
    <source>
        <dbReference type="EMBL" id="GEK56082.1"/>
    </source>
</evidence>
<keyword evidence="1" id="KW-0732">Signal</keyword>
<organism evidence="2 3">
    <name type="scientific">Pseudoalteromonas espejiana</name>
    <dbReference type="NCBI Taxonomy" id="28107"/>
    <lineage>
        <taxon>Bacteria</taxon>
        <taxon>Pseudomonadati</taxon>
        <taxon>Pseudomonadota</taxon>
        <taxon>Gammaproteobacteria</taxon>
        <taxon>Alteromonadales</taxon>
        <taxon>Pseudoalteromonadaceae</taxon>
        <taxon>Pseudoalteromonas</taxon>
    </lineage>
</organism>
<reference evidence="2 3" key="1">
    <citation type="submission" date="2019-07" db="EMBL/GenBank/DDBJ databases">
        <title>Whole genome shotgun sequence of Pseudoalteromonas espejiana NBRC 102222.</title>
        <authorList>
            <person name="Hosoyama A."/>
            <person name="Uohara A."/>
            <person name="Ohji S."/>
            <person name="Ichikawa N."/>
        </authorList>
    </citation>
    <scope>NUCLEOTIDE SEQUENCE [LARGE SCALE GENOMIC DNA]</scope>
    <source>
        <strain evidence="2 3">NBRC 102222</strain>
    </source>
</reference>
<keyword evidence="3" id="KW-1185">Reference proteome</keyword>
<feature type="signal peptide" evidence="1">
    <location>
        <begin position="1"/>
        <end position="18"/>
    </location>
</feature>
<evidence type="ECO:0000256" key="1">
    <source>
        <dbReference type="SAM" id="SignalP"/>
    </source>
</evidence>
<feature type="chain" id="PRO_5021932026" description="Spore coat protein U domain-containing protein" evidence="1">
    <location>
        <begin position="19"/>
        <end position="156"/>
    </location>
</feature>
<proteinExistence type="predicted"/>
<dbReference type="AlphaFoldDB" id="A0A510XYJ1"/>
<dbReference type="Proteomes" id="UP000321419">
    <property type="component" value="Unassembled WGS sequence"/>
</dbReference>
<dbReference type="EMBL" id="BJUM01000031">
    <property type="protein sequence ID" value="GEK56082.1"/>
    <property type="molecule type" value="Genomic_DNA"/>
</dbReference>
<dbReference type="RefSeq" id="WP_089347105.1">
    <property type="nucleotide sequence ID" value="NZ_BJUM01000031.1"/>
</dbReference>
<accession>A0A510XYJ1</accession>
<sequence>MKRLAWLVLCCFASNAYSNDEVSITLVGYISPVCEFTSQNSNLEFSSNGIANTALEINCNSPMRISMQSLNGGLSHEKSNKISPYNINWSLEGANKSVSVSAQAIKSTYSFNIDEILFDSIAEIQLTLDEPLIYAGRYQDVIRIEMTPSVVSGGVL</sequence>
<comment type="caution">
    <text evidence="2">The sequence shown here is derived from an EMBL/GenBank/DDBJ whole genome shotgun (WGS) entry which is preliminary data.</text>
</comment>
<dbReference type="OrthoDB" id="6311160at2"/>
<name>A0A510XYJ1_9GAMM</name>